<dbReference type="GO" id="GO:0003723">
    <property type="term" value="F:RNA binding"/>
    <property type="evidence" value="ECO:0007669"/>
    <property type="project" value="TreeGrafter"/>
</dbReference>
<dbReference type="GO" id="GO:0006364">
    <property type="term" value="P:rRNA processing"/>
    <property type="evidence" value="ECO:0007669"/>
    <property type="project" value="UniProtKB-KW"/>
</dbReference>
<dbReference type="Pfam" id="PF05843">
    <property type="entry name" value="Suf"/>
    <property type="match status" value="1"/>
</dbReference>
<evidence type="ECO:0000313" key="7">
    <source>
        <dbReference type="EMBL" id="CAI6364529.1"/>
    </source>
</evidence>
<protein>
    <recommendedName>
        <fullName evidence="6">Suppressor of forked domain-containing protein</fullName>
    </recommendedName>
</protein>
<keyword evidence="2" id="KW-0698">rRNA processing</keyword>
<gene>
    <name evidence="7" type="ORF">MEUPH1_LOCUS19343</name>
</gene>
<reference evidence="7 8" key="1">
    <citation type="submission" date="2023-01" db="EMBL/GenBank/DDBJ databases">
        <authorList>
            <person name="Whitehead M."/>
        </authorList>
    </citation>
    <scope>NUCLEOTIDE SEQUENCE [LARGE SCALE GENOMIC DNA]</scope>
</reference>
<dbReference type="Proteomes" id="UP001160148">
    <property type="component" value="Unassembled WGS sequence"/>
</dbReference>
<evidence type="ECO:0000256" key="1">
    <source>
        <dbReference type="ARBA" id="ARBA00004123"/>
    </source>
</evidence>
<dbReference type="InterPro" id="IPR003107">
    <property type="entry name" value="HAT"/>
</dbReference>
<evidence type="ECO:0000259" key="6">
    <source>
        <dbReference type="Pfam" id="PF05843"/>
    </source>
</evidence>
<keyword evidence="3" id="KW-0677">Repeat</keyword>
<proteinExistence type="predicted"/>
<sequence>MRPQAAQAVISSDDEFELDVIGNIDSDASSSESEEDSDQDEEDEPVVKKLRKLTKAQRHELQKIKEDAEKIFDEEKIPIAADPQNPDHFERLLLSNPNSSFIWTKYMALHANARDFEKAREVGKRAASAINTREEQEKLIVWTTLFEFEEVYGTKESFKQTMNEALLSNSEYKIACLILEMCVNLKRIKGLEHSIKKRKKEFSDSIDAYLQCVLVYFTLRKTAKARLLLQKALSNLPTKSHVTMISEFAWMENNHGSPEEAQTLFEDILTCYPSRIDIWKLYVDMLIKSNKMDLARHAFERAAIQQQVAPEKMTRLFAKWMMFEEKYGTPESIRKVQESLFNYIQT</sequence>
<dbReference type="InterPro" id="IPR008847">
    <property type="entry name" value="Suf"/>
</dbReference>
<dbReference type="EMBL" id="CARXXK010000004">
    <property type="protein sequence ID" value="CAI6364529.1"/>
    <property type="molecule type" value="Genomic_DNA"/>
</dbReference>
<organism evidence="7 8">
    <name type="scientific">Macrosiphum euphorbiae</name>
    <name type="common">potato aphid</name>
    <dbReference type="NCBI Taxonomy" id="13131"/>
    <lineage>
        <taxon>Eukaryota</taxon>
        <taxon>Metazoa</taxon>
        <taxon>Ecdysozoa</taxon>
        <taxon>Arthropoda</taxon>
        <taxon>Hexapoda</taxon>
        <taxon>Insecta</taxon>
        <taxon>Pterygota</taxon>
        <taxon>Neoptera</taxon>
        <taxon>Paraneoptera</taxon>
        <taxon>Hemiptera</taxon>
        <taxon>Sternorrhyncha</taxon>
        <taxon>Aphidomorpha</taxon>
        <taxon>Aphidoidea</taxon>
        <taxon>Aphididae</taxon>
        <taxon>Macrosiphini</taxon>
        <taxon>Macrosiphum</taxon>
    </lineage>
</organism>
<dbReference type="SUPFAM" id="SSF48452">
    <property type="entry name" value="TPR-like"/>
    <property type="match status" value="2"/>
</dbReference>
<dbReference type="PANTHER" id="PTHR23270:SF10">
    <property type="entry name" value="PROTEIN RRP5 HOMOLOG"/>
    <property type="match status" value="1"/>
</dbReference>
<evidence type="ECO:0000256" key="2">
    <source>
        <dbReference type="ARBA" id="ARBA00022552"/>
    </source>
</evidence>
<evidence type="ECO:0000256" key="3">
    <source>
        <dbReference type="ARBA" id="ARBA00022737"/>
    </source>
</evidence>
<feature type="region of interest" description="Disordered" evidence="5">
    <location>
        <begin position="21"/>
        <end position="46"/>
    </location>
</feature>
<dbReference type="Gene3D" id="1.25.40.10">
    <property type="entry name" value="Tetratricopeptide repeat domain"/>
    <property type="match status" value="1"/>
</dbReference>
<dbReference type="PANTHER" id="PTHR23270">
    <property type="entry name" value="PROGRAMMED CELL DEATH PROTEIN 11 PRE-RRNA PROCESSING PROTEIN RRP5"/>
    <property type="match status" value="1"/>
</dbReference>
<keyword evidence="4" id="KW-0539">Nucleus</keyword>
<dbReference type="InterPro" id="IPR011990">
    <property type="entry name" value="TPR-like_helical_dom_sf"/>
</dbReference>
<comment type="subcellular location">
    <subcellularLocation>
        <location evidence="1">Nucleus</location>
    </subcellularLocation>
</comment>
<dbReference type="GO" id="GO:0032040">
    <property type="term" value="C:small-subunit processome"/>
    <property type="evidence" value="ECO:0007669"/>
    <property type="project" value="TreeGrafter"/>
</dbReference>
<evidence type="ECO:0000313" key="8">
    <source>
        <dbReference type="Proteomes" id="UP001160148"/>
    </source>
</evidence>
<feature type="domain" description="Suppressor of forked" evidence="6">
    <location>
        <begin position="200"/>
        <end position="344"/>
    </location>
</feature>
<dbReference type="AlphaFoldDB" id="A0AAV0X853"/>
<dbReference type="InterPro" id="IPR045209">
    <property type="entry name" value="Rrp5"/>
</dbReference>
<dbReference type="SMART" id="SM00386">
    <property type="entry name" value="HAT"/>
    <property type="match status" value="4"/>
</dbReference>
<name>A0AAV0X853_9HEMI</name>
<evidence type="ECO:0000256" key="4">
    <source>
        <dbReference type="ARBA" id="ARBA00023242"/>
    </source>
</evidence>
<accession>A0AAV0X853</accession>
<comment type="caution">
    <text evidence="7">The sequence shown here is derived from an EMBL/GenBank/DDBJ whole genome shotgun (WGS) entry which is preliminary data.</text>
</comment>
<evidence type="ECO:0000256" key="5">
    <source>
        <dbReference type="SAM" id="MobiDB-lite"/>
    </source>
</evidence>
<keyword evidence="8" id="KW-1185">Reference proteome</keyword>
<feature type="compositionally biased region" description="Acidic residues" evidence="5">
    <location>
        <begin position="32"/>
        <end position="44"/>
    </location>
</feature>